<dbReference type="EMBL" id="JAACXV010014396">
    <property type="protein sequence ID" value="KAF7267728.1"/>
    <property type="molecule type" value="Genomic_DNA"/>
</dbReference>
<evidence type="ECO:0000256" key="7">
    <source>
        <dbReference type="SAM" id="Phobius"/>
    </source>
</evidence>
<keyword evidence="5 7" id="KW-0472">Membrane</keyword>
<feature type="transmembrane region" description="Helical" evidence="7">
    <location>
        <begin position="171"/>
        <end position="191"/>
    </location>
</feature>
<keyword evidence="4 7" id="KW-1133">Transmembrane helix</keyword>
<comment type="similarity">
    <text evidence="2">Belongs to the DUOXA family.</text>
</comment>
<keyword evidence="9" id="KW-1185">Reference proteome</keyword>
<organism evidence="8 9">
    <name type="scientific">Rhynchophorus ferrugineus</name>
    <name type="common">Red palm weevil</name>
    <name type="synonym">Curculio ferrugineus</name>
    <dbReference type="NCBI Taxonomy" id="354439"/>
    <lineage>
        <taxon>Eukaryota</taxon>
        <taxon>Metazoa</taxon>
        <taxon>Ecdysozoa</taxon>
        <taxon>Arthropoda</taxon>
        <taxon>Hexapoda</taxon>
        <taxon>Insecta</taxon>
        <taxon>Pterygota</taxon>
        <taxon>Neoptera</taxon>
        <taxon>Endopterygota</taxon>
        <taxon>Coleoptera</taxon>
        <taxon>Polyphaga</taxon>
        <taxon>Cucujiformia</taxon>
        <taxon>Curculionidae</taxon>
        <taxon>Dryophthorinae</taxon>
        <taxon>Rhynchophorus</taxon>
    </lineage>
</organism>
<dbReference type="PANTHER" id="PTHR31158">
    <property type="entry name" value="DUAL OXIDASE 2"/>
    <property type="match status" value="1"/>
</dbReference>
<dbReference type="GO" id="GO:0015031">
    <property type="term" value="P:protein transport"/>
    <property type="evidence" value="ECO:0007669"/>
    <property type="project" value="InterPro"/>
</dbReference>
<keyword evidence="3 7" id="KW-0812">Transmembrane</keyword>
<evidence type="ECO:0008006" key="10">
    <source>
        <dbReference type="Google" id="ProtNLM"/>
    </source>
</evidence>
<proteinExistence type="inferred from homology"/>
<evidence type="ECO:0000256" key="4">
    <source>
        <dbReference type="ARBA" id="ARBA00022989"/>
    </source>
</evidence>
<dbReference type="Proteomes" id="UP000625711">
    <property type="component" value="Unassembled WGS sequence"/>
</dbReference>
<dbReference type="PANTHER" id="PTHR31158:SF1">
    <property type="entry name" value="DOXA1 FACTOR-RELATED"/>
    <property type="match status" value="1"/>
</dbReference>
<dbReference type="InterPro" id="IPR018469">
    <property type="entry name" value="Dual_oxidase_maturation_fac"/>
</dbReference>
<dbReference type="GO" id="GO:0005789">
    <property type="term" value="C:endoplasmic reticulum membrane"/>
    <property type="evidence" value="ECO:0007669"/>
    <property type="project" value="InterPro"/>
</dbReference>
<dbReference type="AlphaFoldDB" id="A0A834HUP7"/>
<evidence type="ECO:0000313" key="9">
    <source>
        <dbReference type="Proteomes" id="UP000625711"/>
    </source>
</evidence>
<feature type="transmembrane region" description="Helical" evidence="7">
    <location>
        <begin position="32"/>
        <end position="53"/>
    </location>
</feature>
<protein>
    <recommendedName>
        <fullName evidence="10">Dual oxidase maturation factor 1</fullName>
    </recommendedName>
</protein>
<reference evidence="8" key="1">
    <citation type="submission" date="2020-08" db="EMBL/GenBank/DDBJ databases">
        <title>Genome sequencing and assembly of the red palm weevil Rhynchophorus ferrugineus.</title>
        <authorList>
            <person name="Dias G.B."/>
            <person name="Bergman C.M."/>
            <person name="Manee M."/>
        </authorList>
    </citation>
    <scope>NUCLEOTIDE SEQUENCE</scope>
    <source>
        <strain evidence="8">AA-2017</strain>
        <tissue evidence="8">Whole larva</tissue>
    </source>
</reference>
<feature type="transmembrane region" description="Helical" evidence="7">
    <location>
        <begin position="197"/>
        <end position="219"/>
    </location>
</feature>
<comment type="subcellular location">
    <subcellularLocation>
        <location evidence="1">Membrane</location>
        <topology evidence="1">Multi-pass membrane protein</topology>
    </subcellularLocation>
</comment>
<name>A0A834HUP7_RHYFE</name>
<evidence type="ECO:0000256" key="5">
    <source>
        <dbReference type="ARBA" id="ARBA00023136"/>
    </source>
</evidence>
<evidence type="ECO:0000256" key="3">
    <source>
        <dbReference type="ARBA" id="ARBA00022692"/>
    </source>
</evidence>
<keyword evidence="6" id="KW-0325">Glycoprotein</keyword>
<evidence type="ECO:0000313" key="8">
    <source>
        <dbReference type="EMBL" id="KAF7267728.1"/>
    </source>
</evidence>
<evidence type="ECO:0000256" key="2">
    <source>
        <dbReference type="ARBA" id="ARBA00009816"/>
    </source>
</evidence>
<evidence type="ECO:0000256" key="6">
    <source>
        <dbReference type="ARBA" id="ARBA00023180"/>
    </source>
</evidence>
<dbReference type="OrthoDB" id="10042652at2759"/>
<evidence type="ECO:0000256" key="1">
    <source>
        <dbReference type="ARBA" id="ARBA00004141"/>
    </source>
</evidence>
<sequence length="335" mass="38972">MLWKENVILILFSFIICALLISLLRPNWKEVLITYVRTFIKLVIGLMILLSIYSSKWEEGSLRTSTQFLPGHADQVNYTIKLLVGIHGFNISIQGHMTEKDVTKNKGYFVGKVIEYNERFEWSWSDANKMKEYYEESRARNLPKPLLWALEYFVVDEPGSRYGRFYRSASWYTNLFLWTAFISYLISLVMFQTVVNYGIYFLATSGMLLLIANSVWAIIKNSVPLEIYMGNGTLVPHYGLTFWCCFSTGLICLLLAGILTVITLLHENYICTIFAVDPGQWYDEVIYLLKKERLTYCDFPVINNEDIDDGDDDSLQYTAVYLRRGTVSYRKMRNI</sequence>
<feature type="transmembrane region" description="Helical" evidence="7">
    <location>
        <begin position="240"/>
        <end position="265"/>
    </location>
</feature>
<accession>A0A834HUP7</accession>
<gene>
    <name evidence="8" type="ORF">GWI33_019086</name>
</gene>
<feature type="transmembrane region" description="Helical" evidence="7">
    <location>
        <begin position="7"/>
        <end position="26"/>
    </location>
</feature>
<comment type="caution">
    <text evidence="8">The sequence shown here is derived from an EMBL/GenBank/DDBJ whole genome shotgun (WGS) entry which is preliminary data.</text>
</comment>
<dbReference type="Pfam" id="PF10204">
    <property type="entry name" value="DuoxA"/>
    <property type="match status" value="1"/>
</dbReference>